<dbReference type="Ensembl" id="ENSPCOT00000026074.1">
    <property type="protein sequence ID" value="ENSPCOP00000015459.1"/>
    <property type="gene ID" value="ENSPCOG00000019470.1"/>
</dbReference>
<dbReference type="Pfam" id="PF01199">
    <property type="entry name" value="Ribosomal_L34e"/>
    <property type="match status" value="1"/>
</dbReference>
<dbReference type="GeneTree" id="ENSGT00390000008294"/>
<dbReference type="InterPro" id="IPR038562">
    <property type="entry name" value="Ribosomal_eL34_C_sf"/>
</dbReference>
<dbReference type="Proteomes" id="UP000233160">
    <property type="component" value="Unassembled WGS sequence"/>
</dbReference>
<dbReference type="InterPro" id="IPR008195">
    <property type="entry name" value="Ribosomal_eL34"/>
</dbReference>
<evidence type="ECO:0000313" key="7">
    <source>
        <dbReference type="Proteomes" id="UP000233160"/>
    </source>
</evidence>
<name>A0A2K6FN98_PROCO</name>
<evidence type="ECO:0000256" key="1">
    <source>
        <dbReference type="ARBA" id="ARBA00009875"/>
    </source>
</evidence>
<dbReference type="STRING" id="379532.ENSPCOP00000015459"/>
<proteinExistence type="inferred from homology"/>
<dbReference type="GO" id="GO:1990904">
    <property type="term" value="C:ribonucleoprotein complex"/>
    <property type="evidence" value="ECO:0007669"/>
    <property type="project" value="UniProtKB-KW"/>
</dbReference>
<dbReference type="PANTHER" id="PTHR46595">
    <property type="entry name" value="60S RIBOSOMAL PROTEIN L34"/>
    <property type="match status" value="1"/>
</dbReference>
<protein>
    <recommendedName>
        <fullName evidence="4">Large ribosomal subunit protein eL34</fullName>
    </recommendedName>
    <alternativeName>
        <fullName evidence="5">60S ribosomal protein L34</fullName>
    </alternativeName>
</protein>
<dbReference type="GO" id="GO:0003735">
    <property type="term" value="F:structural constituent of ribosome"/>
    <property type="evidence" value="ECO:0007669"/>
    <property type="project" value="InterPro"/>
</dbReference>
<dbReference type="GO" id="GO:0005840">
    <property type="term" value="C:ribosome"/>
    <property type="evidence" value="ECO:0007669"/>
    <property type="project" value="UniProtKB-KW"/>
</dbReference>
<evidence type="ECO:0000256" key="3">
    <source>
        <dbReference type="ARBA" id="ARBA00023274"/>
    </source>
</evidence>
<keyword evidence="3" id="KW-0687">Ribonucleoprotein</keyword>
<dbReference type="Gene3D" id="6.20.340.10">
    <property type="match status" value="1"/>
</dbReference>
<evidence type="ECO:0000256" key="4">
    <source>
        <dbReference type="ARBA" id="ARBA00035227"/>
    </source>
</evidence>
<accession>A0A2K6FN98</accession>
<keyword evidence="2" id="KW-0689">Ribosomal protein</keyword>
<dbReference type="GO" id="GO:0006412">
    <property type="term" value="P:translation"/>
    <property type="evidence" value="ECO:0007669"/>
    <property type="project" value="InterPro"/>
</dbReference>
<keyword evidence="7" id="KW-1185">Reference proteome</keyword>
<dbReference type="PRINTS" id="PR01250">
    <property type="entry name" value="RIBOSOMALL34"/>
</dbReference>
<evidence type="ECO:0000313" key="6">
    <source>
        <dbReference type="Ensembl" id="ENSPCOP00000015459.1"/>
    </source>
</evidence>
<evidence type="ECO:0000256" key="5">
    <source>
        <dbReference type="ARBA" id="ARBA00035333"/>
    </source>
</evidence>
<sequence length="116" mass="12992">MPVECLQDGALTMVQRLAYRRRLSYHTASKETRLPRTPGNRIVYLYTRKVGTAPKSARGRLRGVRAVRPTKHVSRACGGSTCAKCVHNRVKPAFLMEEQKIVVKVSKAQAQSQKAE</sequence>
<reference evidence="6" key="1">
    <citation type="submission" date="2025-08" db="UniProtKB">
        <authorList>
            <consortium name="Ensembl"/>
        </authorList>
    </citation>
    <scope>IDENTIFICATION</scope>
</reference>
<dbReference type="Gene3D" id="6.20.370.70">
    <property type="match status" value="1"/>
</dbReference>
<evidence type="ECO:0000256" key="2">
    <source>
        <dbReference type="ARBA" id="ARBA00022980"/>
    </source>
</evidence>
<organism evidence="6 7">
    <name type="scientific">Propithecus coquereli</name>
    <name type="common">Coquerel's sifaka</name>
    <name type="synonym">Propithecus verreauxi coquereli</name>
    <dbReference type="NCBI Taxonomy" id="379532"/>
    <lineage>
        <taxon>Eukaryota</taxon>
        <taxon>Metazoa</taxon>
        <taxon>Chordata</taxon>
        <taxon>Craniata</taxon>
        <taxon>Vertebrata</taxon>
        <taxon>Euteleostomi</taxon>
        <taxon>Mammalia</taxon>
        <taxon>Eutheria</taxon>
        <taxon>Euarchontoglires</taxon>
        <taxon>Primates</taxon>
        <taxon>Strepsirrhini</taxon>
        <taxon>Lemuriformes</taxon>
        <taxon>Indriidae</taxon>
        <taxon>Propithecus</taxon>
    </lineage>
</organism>
<reference evidence="6" key="2">
    <citation type="submission" date="2025-09" db="UniProtKB">
        <authorList>
            <consortium name="Ensembl"/>
        </authorList>
    </citation>
    <scope>IDENTIFICATION</scope>
</reference>
<dbReference type="AlphaFoldDB" id="A0A2K6FN98"/>
<comment type="similarity">
    <text evidence="1">Belongs to the eukaryotic ribosomal protein eL34 family.</text>
</comment>